<evidence type="ECO:0000313" key="12">
    <source>
        <dbReference type="EMBL" id="GGA19742.1"/>
    </source>
</evidence>
<feature type="transmembrane region" description="Helical" evidence="7">
    <location>
        <begin position="207"/>
        <end position="226"/>
    </location>
</feature>
<feature type="signal peptide" evidence="8">
    <location>
        <begin position="1"/>
        <end position="25"/>
    </location>
</feature>
<dbReference type="AlphaFoldDB" id="A0A916VQW9"/>
<evidence type="ECO:0000256" key="6">
    <source>
        <dbReference type="ARBA" id="ARBA00023136"/>
    </source>
</evidence>
<dbReference type="GO" id="GO:0008381">
    <property type="term" value="F:mechanosensitive monoatomic ion channel activity"/>
    <property type="evidence" value="ECO:0007669"/>
    <property type="project" value="InterPro"/>
</dbReference>
<dbReference type="InterPro" id="IPR049278">
    <property type="entry name" value="MS_channel_C"/>
</dbReference>
<feature type="transmembrane region" description="Helical" evidence="7">
    <location>
        <begin position="471"/>
        <end position="489"/>
    </location>
</feature>
<dbReference type="SUPFAM" id="SSF50182">
    <property type="entry name" value="Sm-like ribonucleoproteins"/>
    <property type="match status" value="1"/>
</dbReference>
<dbReference type="Gene3D" id="3.30.70.100">
    <property type="match status" value="1"/>
</dbReference>
<dbReference type="Pfam" id="PF00924">
    <property type="entry name" value="MS_channel_2nd"/>
    <property type="match status" value="1"/>
</dbReference>
<feature type="domain" description="Mechanosensitive ion channel MscS" evidence="9">
    <location>
        <begin position="573"/>
        <end position="637"/>
    </location>
</feature>
<feature type="transmembrane region" description="Helical" evidence="7">
    <location>
        <begin position="319"/>
        <end position="341"/>
    </location>
</feature>
<feature type="domain" description="Mechanosensitive ion channel MscS C-terminal" evidence="10">
    <location>
        <begin position="647"/>
        <end position="730"/>
    </location>
</feature>
<evidence type="ECO:0000313" key="13">
    <source>
        <dbReference type="Proteomes" id="UP000628017"/>
    </source>
</evidence>
<gene>
    <name evidence="12" type="ORF">GCM10011498_20800</name>
</gene>
<evidence type="ECO:0000256" key="5">
    <source>
        <dbReference type="ARBA" id="ARBA00022989"/>
    </source>
</evidence>
<evidence type="ECO:0000256" key="3">
    <source>
        <dbReference type="ARBA" id="ARBA00022475"/>
    </source>
</evidence>
<reference evidence="12" key="2">
    <citation type="submission" date="2020-09" db="EMBL/GenBank/DDBJ databases">
        <authorList>
            <person name="Sun Q."/>
            <person name="Zhou Y."/>
        </authorList>
    </citation>
    <scope>NUCLEOTIDE SEQUENCE</scope>
    <source>
        <strain evidence="12">CGMCC 1.15880</strain>
    </source>
</reference>
<organism evidence="12 13">
    <name type="scientific">Neptunicoccus cionae</name>
    <dbReference type="NCBI Taxonomy" id="2035344"/>
    <lineage>
        <taxon>Bacteria</taxon>
        <taxon>Pseudomonadati</taxon>
        <taxon>Pseudomonadota</taxon>
        <taxon>Alphaproteobacteria</taxon>
        <taxon>Rhodobacterales</taxon>
        <taxon>Paracoccaceae</taxon>
        <taxon>Neptunicoccus</taxon>
    </lineage>
</organism>
<feature type="transmembrane region" description="Helical" evidence="7">
    <location>
        <begin position="527"/>
        <end position="548"/>
    </location>
</feature>
<dbReference type="InterPro" id="IPR011066">
    <property type="entry name" value="MscS_channel_C_sf"/>
</dbReference>
<dbReference type="Pfam" id="PF21088">
    <property type="entry name" value="MS_channel_1st"/>
    <property type="match status" value="1"/>
</dbReference>
<feature type="transmembrane region" description="Helical" evidence="7">
    <location>
        <begin position="353"/>
        <end position="379"/>
    </location>
</feature>
<evidence type="ECO:0000259" key="11">
    <source>
        <dbReference type="Pfam" id="PF21088"/>
    </source>
</evidence>
<keyword evidence="13" id="KW-1185">Reference proteome</keyword>
<keyword evidence="3" id="KW-1003">Cell membrane</keyword>
<evidence type="ECO:0000256" key="4">
    <source>
        <dbReference type="ARBA" id="ARBA00022692"/>
    </source>
</evidence>
<name>A0A916VQW9_9RHOB</name>
<dbReference type="Pfam" id="PF21082">
    <property type="entry name" value="MS_channel_3rd"/>
    <property type="match status" value="1"/>
</dbReference>
<dbReference type="EMBL" id="BMKA01000002">
    <property type="protein sequence ID" value="GGA19742.1"/>
    <property type="molecule type" value="Genomic_DNA"/>
</dbReference>
<comment type="subcellular location">
    <subcellularLocation>
        <location evidence="1">Cell membrane</location>
        <topology evidence="1">Multi-pass membrane protein</topology>
    </subcellularLocation>
</comment>
<dbReference type="PANTHER" id="PTHR30460">
    <property type="entry name" value="MODERATE CONDUCTANCE MECHANOSENSITIVE CHANNEL YBIO"/>
    <property type="match status" value="1"/>
</dbReference>
<dbReference type="InterPro" id="IPR045276">
    <property type="entry name" value="YbiO_bact"/>
</dbReference>
<keyword evidence="4 7" id="KW-0812">Transmembrane</keyword>
<comment type="caution">
    <text evidence="12">The sequence shown here is derived from an EMBL/GenBank/DDBJ whole genome shotgun (WGS) entry which is preliminary data.</text>
</comment>
<evidence type="ECO:0000256" key="2">
    <source>
        <dbReference type="ARBA" id="ARBA00008017"/>
    </source>
</evidence>
<dbReference type="InterPro" id="IPR006685">
    <property type="entry name" value="MscS_channel_2nd"/>
</dbReference>
<dbReference type="InterPro" id="IPR010920">
    <property type="entry name" value="LSM_dom_sf"/>
</dbReference>
<feature type="domain" description="Mechanosensitive ion channel transmembrane helices 2/3" evidence="11">
    <location>
        <begin position="532"/>
        <end position="571"/>
    </location>
</feature>
<feature type="transmembrane region" description="Helical" evidence="7">
    <location>
        <begin position="275"/>
        <end position="299"/>
    </location>
</feature>
<evidence type="ECO:0000259" key="9">
    <source>
        <dbReference type="Pfam" id="PF00924"/>
    </source>
</evidence>
<accession>A0A916VQW9</accession>
<dbReference type="SUPFAM" id="SSF82689">
    <property type="entry name" value="Mechanosensitive channel protein MscS (YggB), C-terminal domain"/>
    <property type="match status" value="1"/>
</dbReference>
<evidence type="ECO:0008006" key="14">
    <source>
        <dbReference type="Google" id="ProtNLM"/>
    </source>
</evidence>
<feature type="transmembrane region" description="Helical" evidence="7">
    <location>
        <begin position="173"/>
        <end position="195"/>
    </location>
</feature>
<keyword evidence="6 7" id="KW-0472">Membrane</keyword>
<keyword evidence="8" id="KW-0732">Signal</keyword>
<dbReference type="RefSeq" id="WP_188674336.1">
    <property type="nucleotide sequence ID" value="NZ_BMKA01000002.1"/>
</dbReference>
<dbReference type="InterPro" id="IPR049142">
    <property type="entry name" value="MS_channel_1st"/>
</dbReference>
<dbReference type="SUPFAM" id="SSF82861">
    <property type="entry name" value="Mechanosensitive channel protein MscS (YggB), transmembrane region"/>
    <property type="match status" value="1"/>
</dbReference>
<sequence>MTILHFLRLCLITALFALLAGFAQAQSIGSSASNPMDEIIKSATDSGMQVIVINPDGPAKSDELTEAEQYEGSLLMKTQERAYTFRTTLRNRVARAPEAIEEIVFILNGQSPTGHYSIYFFILLTTMISLILSELIVRETYGKRLVGPWFINLQTPNPIGYTDKLPILLLRTVLAMVGLALVVMISYGVGIAIFGESEDGTVRLTVAYIYLTYIVTRSVVFLWRMILSPYLEQYRIPHFSDKDARKLFYWLLNVASVSAIVVNFCGWMKELGLSYDIHALLTSTLTLFVVFLNVAMVLVNRKAVSEAILNGERYEDASLPTRIASQAWAPLVIAYFFIAWAEMTYRLIEAQPLGLPLITGFYLVLLTVIVVYGIVGYLIERFFHRQRLLEQWRAKAAEDSHGTGPDADATLEEDEDTKDELSPFLNTHKMHTYEDLSRRIANILAVVAAFWAISEIWQIDIDMIATTRFDRIYDIVTILFIGYVIYHFVRIWIDQKIAEEGGDAVEVAPGDEGGAGGASRLATLLPLFRNFLLAIIFVAFALIALTNIGINVSALFAGAGVVGLAIGFGAQALVRDIFSGAFFLFDDAFRKGEYIDIGSVKGTVEKISVRSFQLRHHLGPLHTVPFGEIQHLTNFSRDWVMMKLKLRVTYDTDVEKVRKLVKKLGQELLEDEVVGNQFLQPLKSQGVIEMQDSAMIIRVKFMTKPGDQWILRKRVYQEIRDLFEREGIRFAHKEVTVRLADVDPNDLTKKQKEAVGAAALAAIDEDELEGQPEGDTDDDR</sequence>
<dbReference type="Gene3D" id="1.10.287.1260">
    <property type="match status" value="1"/>
</dbReference>
<evidence type="ECO:0000256" key="1">
    <source>
        <dbReference type="ARBA" id="ARBA00004651"/>
    </source>
</evidence>
<reference evidence="12" key="1">
    <citation type="journal article" date="2014" name="Int. J. Syst. Evol. Microbiol.">
        <title>Complete genome sequence of Corynebacterium casei LMG S-19264T (=DSM 44701T), isolated from a smear-ripened cheese.</title>
        <authorList>
            <consortium name="US DOE Joint Genome Institute (JGI-PGF)"/>
            <person name="Walter F."/>
            <person name="Albersmeier A."/>
            <person name="Kalinowski J."/>
            <person name="Ruckert C."/>
        </authorList>
    </citation>
    <scope>NUCLEOTIDE SEQUENCE</scope>
    <source>
        <strain evidence="12">CGMCC 1.15880</strain>
    </source>
</reference>
<proteinExistence type="inferred from homology"/>
<feature type="transmembrane region" description="Helical" evidence="7">
    <location>
        <begin position="247"/>
        <end position="269"/>
    </location>
</feature>
<dbReference type="InterPro" id="IPR011014">
    <property type="entry name" value="MscS_channel_TM-2"/>
</dbReference>
<protein>
    <recommendedName>
        <fullName evidence="14">Mechanosensitive ion channel protein MscS</fullName>
    </recommendedName>
</protein>
<dbReference type="GO" id="GO:0005886">
    <property type="term" value="C:plasma membrane"/>
    <property type="evidence" value="ECO:0007669"/>
    <property type="project" value="UniProtKB-SubCell"/>
</dbReference>
<keyword evidence="5 7" id="KW-1133">Transmembrane helix</keyword>
<dbReference type="InterPro" id="IPR023408">
    <property type="entry name" value="MscS_beta-dom_sf"/>
</dbReference>
<evidence type="ECO:0000256" key="8">
    <source>
        <dbReference type="SAM" id="SignalP"/>
    </source>
</evidence>
<comment type="similarity">
    <text evidence="2">Belongs to the MscS (TC 1.A.23) family.</text>
</comment>
<evidence type="ECO:0000259" key="10">
    <source>
        <dbReference type="Pfam" id="PF21082"/>
    </source>
</evidence>
<feature type="transmembrane region" description="Helical" evidence="7">
    <location>
        <begin position="554"/>
        <end position="574"/>
    </location>
</feature>
<dbReference type="Gene3D" id="2.30.30.60">
    <property type="match status" value="1"/>
</dbReference>
<dbReference type="Proteomes" id="UP000628017">
    <property type="component" value="Unassembled WGS sequence"/>
</dbReference>
<feature type="chain" id="PRO_5037298237" description="Mechanosensitive ion channel protein MscS" evidence="8">
    <location>
        <begin position="26"/>
        <end position="780"/>
    </location>
</feature>
<dbReference type="PANTHER" id="PTHR30460:SF0">
    <property type="entry name" value="MODERATE CONDUCTANCE MECHANOSENSITIVE CHANNEL YBIO"/>
    <property type="match status" value="1"/>
</dbReference>
<feature type="transmembrane region" description="Helical" evidence="7">
    <location>
        <begin position="116"/>
        <end position="137"/>
    </location>
</feature>
<evidence type="ECO:0000256" key="7">
    <source>
        <dbReference type="SAM" id="Phobius"/>
    </source>
</evidence>